<evidence type="ECO:0000256" key="4">
    <source>
        <dbReference type="ARBA" id="ARBA00022989"/>
    </source>
</evidence>
<organism evidence="7">
    <name type="scientific">Candida tenuis (strain ATCC 10573 / BCRC 21748 / CBS 615 / JCM 9827 / NBRC 10315 / NRRL Y-1498 / VKM Y-70)</name>
    <name type="common">Yeast</name>
    <name type="synonym">Yamadazyma tenuis</name>
    <dbReference type="NCBI Taxonomy" id="590646"/>
    <lineage>
        <taxon>Eukaryota</taxon>
        <taxon>Fungi</taxon>
        <taxon>Dikarya</taxon>
        <taxon>Ascomycota</taxon>
        <taxon>Saccharomycotina</taxon>
        <taxon>Pichiomycetes</taxon>
        <taxon>Debaryomycetaceae</taxon>
        <taxon>Yamadazyma</taxon>
    </lineage>
</organism>
<dbReference type="GeneID" id="18250453"/>
<keyword evidence="4" id="KW-1133">Transmembrane helix</keyword>
<evidence type="ECO:0000256" key="2">
    <source>
        <dbReference type="ARBA" id="ARBA00006109"/>
    </source>
</evidence>
<keyword evidence="5" id="KW-0472">Membrane</keyword>
<dbReference type="RefSeq" id="XP_006688209.1">
    <property type="nucleotide sequence ID" value="XM_006688146.1"/>
</dbReference>
<protein>
    <recommendedName>
        <fullName evidence="8">Membrane magnesium transporter</fullName>
    </recommendedName>
</protein>
<evidence type="ECO:0000256" key="1">
    <source>
        <dbReference type="ARBA" id="ARBA00004127"/>
    </source>
</evidence>
<reference evidence="6 7" key="1">
    <citation type="journal article" date="2011" name="Proc. Natl. Acad. Sci. U.S.A.">
        <title>Comparative genomics of xylose-fermenting fungi for enhanced biofuel production.</title>
        <authorList>
            <person name="Wohlbach D.J."/>
            <person name="Kuo A."/>
            <person name="Sato T.K."/>
            <person name="Potts K.M."/>
            <person name="Salamov A.A."/>
            <person name="LaButti K.M."/>
            <person name="Sun H."/>
            <person name="Clum A."/>
            <person name="Pangilinan J.L."/>
            <person name="Lindquist E.A."/>
            <person name="Lucas S."/>
            <person name="Lapidus A."/>
            <person name="Jin M."/>
            <person name="Gunawan C."/>
            <person name="Balan V."/>
            <person name="Dale B.E."/>
            <person name="Jeffries T.W."/>
            <person name="Zinkel R."/>
            <person name="Barry K.W."/>
            <person name="Grigoriev I.V."/>
            <person name="Gasch A.P."/>
        </authorList>
    </citation>
    <scope>NUCLEOTIDE SEQUENCE [LARGE SCALE GENOMIC DNA]</scope>
    <source>
        <strain evidence="7">ATCC 10573 / BCRC 21748 / CBS 615 / JCM 9827 / NBRC 10315 / NRRL Y-1498 / VKM Y-70</strain>
    </source>
</reference>
<proteinExistence type="inferred from homology"/>
<evidence type="ECO:0000313" key="7">
    <source>
        <dbReference type="Proteomes" id="UP000000707"/>
    </source>
</evidence>
<dbReference type="InterPro" id="IPR018937">
    <property type="entry name" value="MMgT"/>
</dbReference>
<dbReference type="AlphaFoldDB" id="G3BAD9"/>
<dbReference type="OrthoDB" id="44756at2759"/>
<evidence type="ECO:0000313" key="6">
    <source>
        <dbReference type="EMBL" id="EGV62039.1"/>
    </source>
</evidence>
<dbReference type="GO" id="GO:0012505">
    <property type="term" value="C:endomembrane system"/>
    <property type="evidence" value="ECO:0007669"/>
    <property type="project" value="UniProtKB-SubCell"/>
</dbReference>
<sequence length="118" mass="13694">MLGIALLLHCAYSAYEYNKLPISYNRSDLLLELVISLCLIFYSSVTNIQMPSRLNLDNEIVHSPSPYLNFIHINKSLKESNEFGIDDYSKFSNRLDFIDIVKMRREYNVYASSIEKST</sequence>
<gene>
    <name evidence="6" type="ORF">CANTEDRAFT_94920</name>
</gene>
<evidence type="ECO:0000256" key="3">
    <source>
        <dbReference type="ARBA" id="ARBA00022692"/>
    </source>
</evidence>
<keyword evidence="3" id="KW-0812">Transmembrane</keyword>
<dbReference type="STRING" id="590646.G3BAD9"/>
<name>G3BAD9_CANTC</name>
<dbReference type="eggNOG" id="ENOG502S8V0">
    <property type="taxonomic scope" value="Eukaryota"/>
</dbReference>
<dbReference type="Pfam" id="PF10270">
    <property type="entry name" value="MMgT"/>
    <property type="match status" value="1"/>
</dbReference>
<comment type="similarity">
    <text evidence="2">Belongs to the membrane magnesium transporter (TC 1.A.67) family.</text>
</comment>
<dbReference type="HOGENOM" id="CLU_132206_1_1_1"/>
<accession>G3BAD9</accession>
<evidence type="ECO:0008006" key="8">
    <source>
        <dbReference type="Google" id="ProtNLM"/>
    </source>
</evidence>
<evidence type="ECO:0000256" key="5">
    <source>
        <dbReference type="ARBA" id="ARBA00023136"/>
    </source>
</evidence>
<dbReference type="Proteomes" id="UP000000707">
    <property type="component" value="Unassembled WGS sequence"/>
</dbReference>
<dbReference type="EMBL" id="GL996527">
    <property type="protein sequence ID" value="EGV62039.1"/>
    <property type="molecule type" value="Genomic_DNA"/>
</dbReference>
<keyword evidence="7" id="KW-1185">Reference proteome</keyword>
<dbReference type="KEGG" id="cten:18250453"/>
<comment type="subcellular location">
    <subcellularLocation>
        <location evidence="1">Endomembrane system</location>
        <topology evidence="1">Multi-pass membrane protein</topology>
    </subcellularLocation>
</comment>